<comment type="catalytic activity">
    <reaction evidence="2">
        <text>2,5-diamino-6-hydroxy-4-(5-phosphoribosylamino)-pyrimidine + H2O = 2,5,6-triamino-4-hydroxypyrimidine + D-ribose 5-phosphate</text>
        <dbReference type="Rhea" id="RHEA:23436"/>
        <dbReference type="ChEBI" id="CHEBI:15377"/>
        <dbReference type="ChEBI" id="CHEBI:58614"/>
        <dbReference type="ChEBI" id="CHEBI:78346"/>
        <dbReference type="ChEBI" id="CHEBI:137796"/>
    </reaction>
</comment>
<keyword evidence="5" id="KW-1185">Reference proteome</keyword>
<sequence length="146" mass="16819">MTEEDIFSNLAIIPFSLAGFTWHSAEQFFQAAKFTDDEIIEKIKACESPFRCAAIGQTRRFKIRDDWENIKVSVMEQAIRARFEQHTELAKVLKLTKRKLYDHSAADNFWGIGVDGHGTNMTGEILMKIRRELQNADEEFSLKSDS</sequence>
<gene>
    <name evidence="4" type="ORF">HNR75_002097</name>
</gene>
<accession>A0A841GLK0</accession>
<evidence type="ECO:0000313" key="4">
    <source>
        <dbReference type="EMBL" id="MBB6056165.1"/>
    </source>
</evidence>
<dbReference type="Gene3D" id="1.10.357.40">
    <property type="entry name" value="YbiA-like"/>
    <property type="match status" value="1"/>
</dbReference>
<dbReference type="AlphaFoldDB" id="A0A841GLK0"/>
<evidence type="ECO:0000313" key="5">
    <source>
        <dbReference type="Proteomes" id="UP000585721"/>
    </source>
</evidence>
<dbReference type="CDD" id="cd15457">
    <property type="entry name" value="NADAR"/>
    <property type="match status" value="1"/>
</dbReference>
<dbReference type="InterPro" id="IPR037238">
    <property type="entry name" value="YbiA-like_sf"/>
</dbReference>
<evidence type="ECO:0000256" key="2">
    <source>
        <dbReference type="ARBA" id="ARBA00000751"/>
    </source>
</evidence>
<name>A0A841GLK0_9GAMM</name>
<comment type="caution">
    <text evidence="4">The sequence shown here is derived from an EMBL/GenBank/DDBJ whole genome shotgun (WGS) entry which is preliminary data.</text>
</comment>
<dbReference type="Proteomes" id="UP000585721">
    <property type="component" value="Unassembled WGS sequence"/>
</dbReference>
<organism evidence="4 5">
    <name type="scientific">Tolumonas osonensis</name>
    <dbReference type="NCBI Taxonomy" id="675874"/>
    <lineage>
        <taxon>Bacteria</taxon>
        <taxon>Pseudomonadati</taxon>
        <taxon>Pseudomonadota</taxon>
        <taxon>Gammaproteobacteria</taxon>
        <taxon>Aeromonadales</taxon>
        <taxon>Aeromonadaceae</taxon>
        <taxon>Tolumonas</taxon>
    </lineage>
</organism>
<evidence type="ECO:0000256" key="1">
    <source>
        <dbReference type="ARBA" id="ARBA00000022"/>
    </source>
</evidence>
<dbReference type="SUPFAM" id="SSF143990">
    <property type="entry name" value="YbiA-like"/>
    <property type="match status" value="1"/>
</dbReference>
<dbReference type="InterPro" id="IPR012816">
    <property type="entry name" value="NADAR"/>
</dbReference>
<dbReference type="RefSeq" id="WP_188026902.1">
    <property type="nucleotide sequence ID" value="NZ_JACHGR010000007.1"/>
</dbReference>
<dbReference type="EMBL" id="JACHGR010000007">
    <property type="protein sequence ID" value="MBB6056165.1"/>
    <property type="molecule type" value="Genomic_DNA"/>
</dbReference>
<evidence type="ECO:0000259" key="3">
    <source>
        <dbReference type="Pfam" id="PF08719"/>
    </source>
</evidence>
<feature type="domain" description="NADAR" evidence="3">
    <location>
        <begin position="6"/>
        <end position="134"/>
    </location>
</feature>
<dbReference type="NCBIfam" id="TIGR02464">
    <property type="entry name" value="ribofla_fusion"/>
    <property type="match status" value="1"/>
</dbReference>
<proteinExistence type="predicted"/>
<comment type="catalytic activity">
    <reaction evidence="1">
        <text>5-amino-6-(5-phospho-D-ribosylamino)uracil + H2O = 5,6-diaminouracil + D-ribose 5-phosphate</text>
        <dbReference type="Rhea" id="RHEA:55020"/>
        <dbReference type="ChEBI" id="CHEBI:15377"/>
        <dbReference type="ChEBI" id="CHEBI:46252"/>
        <dbReference type="ChEBI" id="CHEBI:58453"/>
        <dbReference type="ChEBI" id="CHEBI:78346"/>
    </reaction>
</comment>
<protein>
    <recommendedName>
        <fullName evidence="3">NADAR domain-containing protein</fullName>
    </recommendedName>
</protein>
<reference evidence="4 5" key="1">
    <citation type="submission" date="2020-08" db="EMBL/GenBank/DDBJ databases">
        <title>Genomic Encyclopedia of Type Strains, Phase IV (KMG-IV): sequencing the most valuable type-strain genomes for metagenomic binning, comparative biology and taxonomic classification.</title>
        <authorList>
            <person name="Goeker M."/>
        </authorList>
    </citation>
    <scope>NUCLEOTIDE SEQUENCE [LARGE SCALE GENOMIC DNA]</scope>
    <source>
        <strain evidence="4 5">DSM 22975</strain>
    </source>
</reference>
<dbReference type="Pfam" id="PF08719">
    <property type="entry name" value="NADAR"/>
    <property type="match status" value="1"/>
</dbReference>